<organism evidence="2 3">
    <name type="scientific">Gordonia rhizosphera NBRC 16068</name>
    <dbReference type="NCBI Taxonomy" id="1108045"/>
    <lineage>
        <taxon>Bacteria</taxon>
        <taxon>Bacillati</taxon>
        <taxon>Actinomycetota</taxon>
        <taxon>Actinomycetes</taxon>
        <taxon>Mycobacteriales</taxon>
        <taxon>Gordoniaceae</taxon>
        <taxon>Gordonia</taxon>
    </lineage>
</organism>
<proteinExistence type="predicted"/>
<comment type="caution">
    <text evidence="2">The sequence shown here is derived from an EMBL/GenBank/DDBJ whole genome shotgun (WGS) entry which is preliminary data.</text>
</comment>
<keyword evidence="3" id="KW-1185">Reference proteome</keyword>
<dbReference type="eggNOG" id="COG5517">
    <property type="taxonomic scope" value="Bacteria"/>
</dbReference>
<feature type="domain" description="SnoaL-like" evidence="1">
    <location>
        <begin position="4"/>
        <end position="126"/>
    </location>
</feature>
<dbReference type="Proteomes" id="UP000008363">
    <property type="component" value="Unassembled WGS sequence"/>
</dbReference>
<dbReference type="Gene3D" id="3.10.450.50">
    <property type="match status" value="1"/>
</dbReference>
<name>K6WJI6_9ACTN</name>
<dbReference type="EMBL" id="BAHC01000247">
    <property type="protein sequence ID" value="GAB93946.1"/>
    <property type="molecule type" value="Genomic_DNA"/>
</dbReference>
<dbReference type="SUPFAM" id="SSF54427">
    <property type="entry name" value="NTF2-like"/>
    <property type="match status" value="1"/>
</dbReference>
<accession>K6WJI6</accession>
<dbReference type="InterPro" id="IPR037401">
    <property type="entry name" value="SnoaL-like"/>
</dbReference>
<dbReference type="AlphaFoldDB" id="K6WJI6"/>
<evidence type="ECO:0000259" key="1">
    <source>
        <dbReference type="Pfam" id="PF13577"/>
    </source>
</evidence>
<dbReference type="CDD" id="cd00531">
    <property type="entry name" value="NTF2_like"/>
    <property type="match status" value="1"/>
</dbReference>
<gene>
    <name evidence="2" type="ORF">GORHZ_247_00840</name>
</gene>
<protein>
    <recommendedName>
        <fullName evidence="1">SnoaL-like domain-containing protein</fullName>
    </recommendedName>
</protein>
<evidence type="ECO:0000313" key="2">
    <source>
        <dbReference type="EMBL" id="GAB93946.1"/>
    </source>
</evidence>
<reference evidence="2 3" key="1">
    <citation type="submission" date="2012-08" db="EMBL/GenBank/DDBJ databases">
        <title>Whole genome shotgun sequence of Gordonia rhizosphera NBRC 16068.</title>
        <authorList>
            <person name="Takarada H."/>
            <person name="Isaki S."/>
            <person name="Hosoyama A."/>
            <person name="Tsuchikane K."/>
            <person name="Katsumata H."/>
            <person name="Baba S."/>
            <person name="Ohji S."/>
            <person name="Yamazaki S."/>
            <person name="Fujita N."/>
        </authorList>
    </citation>
    <scope>NUCLEOTIDE SEQUENCE [LARGE SCALE GENOMIC DNA]</scope>
    <source>
        <strain evidence="2 3">NBRC 16068</strain>
    </source>
</reference>
<evidence type="ECO:0000313" key="3">
    <source>
        <dbReference type="Proteomes" id="UP000008363"/>
    </source>
</evidence>
<dbReference type="Pfam" id="PF13577">
    <property type="entry name" value="SnoaL_4"/>
    <property type="match status" value="1"/>
</dbReference>
<dbReference type="STRING" id="1108045.GORHZ_247_00840"/>
<sequence>MTIEEISARLEIQQVLTDYSTAVDSGHFDDLDDVFTADAVIDFSATGGIAGPLAEVKTWLAQVLPNFKAYCHLLGNHDIAIAGDTATSRTLCLNPMQAPDDSTFLIALWYSDTWVRTDRGWRIRTRAQEKCFDKQL</sequence>
<dbReference type="InterPro" id="IPR032710">
    <property type="entry name" value="NTF2-like_dom_sf"/>
</dbReference>